<evidence type="ECO:0000256" key="1">
    <source>
        <dbReference type="SAM" id="Phobius"/>
    </source>
</evidence>
<keyword evidence="1" id="KW-0812">Transmembrane</keyword>
<accession>A0A3D9D4B1</accession>
<proteinExistence type="predicted"/>
<dbReference type="OrthoDB" id="1272486at2"/>
<dbReference type="Proteomes" id="UP000256326">
    <property type="component" value="Unassembled WGS sequence"/>
</dbReference>
<keyword evidence="1" id="KW-0472">Membrane</keyword>
<name>A0A3D9D4B1_9FLAO</name>
<comment type="caution">
    <text evidence="2">The sequence shown here is derived from an EMBL/GenBank/DDBJ whole genome shotgun (WGS) entry which is preliminary data.</text>
</comment>
<dbReference type="AlphaFoldDB" id="A0A3D9D4B1"/>
<gene>
    <name evidence="2" type="ORF">DRF58_02020</name>
</gene>
<reference evidence="2 3" key="1">
    <citation type="journal article" date="2006" name="Int. J. Syst. Evol. Microbiol.">
        <title>Chryseobacterium hispanicum sp. nov., isolated from the drinking water distribution system of Sevilla, Spain.</title>
        <authorList>
            <person name="Gallego V."/>
            <person name="Garcia M.T."/>
            <person name="Ventosa A."/>
        </authorList>
    </citation>
    <scope>NUCLEOTIDE SEQUENCE [LARGE SCALE GENOMIC DNA]</scope>
    <source>
        <strain evidence="2 3">KCTC 22104</strain>
    </source>
</reference>
<dbReference type="EMBL" id="QNUG01000003">
    <property type="protein sequence ID" value="REC72778.1"/>
    <property type="molecule type" value="Genomic_DNA"/>
</dbReference>
<dbReference type="RefSeq" id="WP_116032232.1">
    <property type="nucleotide sequence ID" value="NZ_JBHLVV010000064.1"/>
</dbReference>
<evidence type="ECO:0000313" key="3">
    <source>
        <dbReference type="Proteomes" id="UP000256326"/>
    </source>
</evidence>
<organism evidence="2 3">
    <name type="scientific">Epilithonimonas hispanica</name>
    <dbReference type="NCBI Taxonomy" id="358687"/>
    <lineage>
        <taxon>Bacteria</taxon>
        <taxon>Pseudomonadati</taxon>
        <taxon>Bacteroidota</taxon>
        <taxon>Flavobacteriia</taxon>
        <taxon>Flavobacteriales</taxon>
        <taxon>Weeksellaceae</taxon>
        <taxon>Chryseobacterium group</taxon>
        <taxon>Epilithonimonas</taxon>
    </lineage>
</organism>
<protein>
    <submittedName>
        <fullName evidence="2">Uncharacterized protein</fullName>
    </submittedName>
</protein>
<sequence length="191" mass="22470">MKNLSASVKGLIFSLLAMGFAFAIYFLFLAKPNYYLVDNPTPETYYFKINNGGENILSAGQYLKVDLNKGKNKIQVFDQNKKIIYDSAFTVEKVRGLINITNKDYYINNQYYGYGLNKDSLMATKPGIEIDKKQYLGDVKKTNKLYIEDFYYNLDEEYDRVIKNVAKVESRTKIFRKQDFINYYNNYYNFK</sequence>
<keyword evidence="3" id="KW-1185">Reference proteome</keyword>
<evidence type="ECO:0000313" key="2">
    <source>
        <dbReference type="EMBL" id="REC72778.1"/>
    </source>
</evidence>
<feature type="transmembrane region" description="Helical" evidence="1">
    <location>
        <begin position="12"/>
        <end position="30"/>
    </location>
</feature>
<keyword evidence="1" id="KW-1133">Transmembrane helix</keyword>